<comment type="caution">
    <text evidence="2">The sequence shown here is derived from an EMBL/GenBank/DDBJ whole genome shotgun (WGS) entry which is preliminary data.</text>
</comment>
<dbReference type="Gene3D" id="1.20.120.330">
    <property type="entry name" value="Nucleotidyltransferases domain 2"/>
    <property type="match status" value="1"/>
</dbReference>
<dbReference type="Proteomes" id="UP000231235">
    <property type="component" value="Unassembled WGS sequence"/>
</dbReference>
<gene>
    <name evidence="2" type="ORF">COX28_00335</name>
</gene>
<reference evidence="2 3" key="1">
    <citation type="submission" date="2017-09" db="EMBL/GenBank/DDBJ databases">
        <title>Depth-based differentiation of microbial function through sediment-hosted aquifers and enrichment of novel symbionts in the deep terrestrial subsurface.</title>
        <authorList>
            <person name="Probst A.J."/>
            <person name="Ladd B."/>
            <person name="Jarett J.K."/>
            <person name="Geller-Mcgrath D.E."/>
            <person name="Sieber C.M."/>
            <person name="Emerson J.B."/>
            <person name="Anantharaman K."/>
            <person name="Thomas B.C."/>
            <person name="Malmstrom R."/>
            <person name="Stieglmeier M."/>
            <person name="Klingl A."/>
            <person name="Woyke T."/>
            <person name="Ryan C.M."/>
            <person name="Banfield J.F."/>
        </authorList>
    </citation>
    <scope>NUCLEOTIDE SEQUENCE [LARGE SCALE GENOMIC DNA]</scope>
    <source>
        <strain evidence="2">CG23_combo_of_CG06-09_8_20_14_all_39_39</strain>
    </source>
</reference>
<evidence type="ECO:0000259" key="1">
    <source>
        <dbReference type="PROSITE" id="PS50910"/>
    </source>
</evidence>
<dbReference type="Pfam" id="PF05168">
    <property type="entry name" value="HEPN"/>
    <property type="match status" value="1"/>
</dbReference>
<sequence>MIFLLKTSFKTARFCMKQKNSQQAKKWFAIGDNDLKYAQTSFEEFGAFYAQICFIAQQAAEKYLKGFLILHKNSFPKIHDLTKLLKLCAEIEKDFLDFADETSYLS</sequence>
<name>A0A2G9Z7V8_9BACT</name>
<protein>
    <recommendedName>
        <fullName evidence="1">HEPN domain-containing protein</fullName>
    </recommendedName>
</protein>
<dbReference type="InterPro" id="IPR007842">
    <property type="entry name" value="HEPN_dom"/>
</dbReference>
<dbReference type="AlphaFoldDB" id="A0A2G9Z7V8"/>
<dbReference type="PROSITE" id="PS50910">
    <property type="entry name" value="HEPN"/>
    <property type="match status" value="1"/>
</dbReference>
<evidence type="ECO:0000313" key="2">
    <source>
        <dbReference type="EMBL" id="PIP29201.1"/>
    </source>
</evidence>
<proteinExistence type="predicted"/>
<evidence type="ECO:0000313" key="3">
    <source>
        <dbReference type="Proteomes" id="UP000231235"/>
    </source>
</evidence>
<feature type="domain" description="HEPN" evidence="1">
    <location>
        <begin position="30"/>
        <end position="106"/>
    </location>
</feature>
<dbReference type="SUPFAM" id="SSF81593">
    <property type="entry name" value="Nucleotidyltransferase substrate binding subunit/domain"/>
    <property type="match status" value="1"/>
</dbReference>
<dbReference type="EMBL" id="PCRX01000005">
    <property type="protein sequence ID" value="PIP29201.1"/>
    <property type="molecule type" value="Genomic_DNA"/>
</dbReference>
<accession>A0A2G9Z7V8</accession>
<organism evidence="2 3">
    <name type="scientific">Candidatus Kuenenbacteria bacterium CG23_combo_of_CG06-09_8_20_14_all_39_39</name>
    <dbReference type="NCBI Taxonomy" id="1974623"/>
    <lineage>
        <taxon>Bacteria</taxon>
        <taxon>Candidatus Kueneniibacteriota</taxon>
    </lineage>
</organism>